<keyword evidence="2" id="KW-1133">Transmembrane helix</keyword>
<dbReference type="Gene3D" id="3.30.530.20">
    <property type="match status" value="2"/>
</dbReference>
<evidence type="ECO:0000259" key="3">
    <source>
        <dbReference type="PROSITE" id="PS50848"/>
    </source>
</evidence>
<feature type="compositionally biased region" description="Basic residues" evidence="1">
    <location>
        <begin position="208"/>
        <end position="220"/>
    </location>
</feature>
<feature type="transmembrane region" description="Helical" evidence="2">
    <location>
        <begin position="90"/>
        <end position="111"/>
    </location>
</feature>
<feature type="region of interest" description="Disordered" evidence="1">
    <location>
        <begin position="199"/>
        <end position="284"/>
    </location>
</feature>
<dbReference type="CDD" id="cd00177">
    <property type="entry name" value="START"/>
    <property type="match status" value="1"/>
</dbReference>
<name>A0A0L0DLS3_THETB</name>
<keyword evidence="5" id="KW-1185">Reference proteome</keyword>
<evidence type="ECO:0000313" key="4">
    <source>
        <dbReference type="EMBL" id="KNC53257.1"/>
    </source>
</evidence>
<feature type="transmembrane region" description="Helical" evidence="2">
    <location>
        <begin position="50"/>
        <end position="83"/>
    </location>
</feature>
<gene>
    <name evidence="4" type="ORF">AMSG_08745</name>
</gene>
<proteinExistence type="predicted"/>
<accession>A0A0L0DLS3</accession>
<dbReference type="Pfam" id="PF01852">
    <property type="entry name" value="START"/>
    <property type="match status" value="2"/>
</dbReference>
<sequence>MQGNSLPWLRADVRFMQLGILAMSVCDAVCFAALFAVLGAFVGAHSDQFWAWALTSFSFSASLGDLVLLACCRAVVLGGWYGVRRGTRSLGVAVVVALVSVGYAVAKAAAFRYGAQPRGLRAGETWGSGLAESARGLEIALVVFGVVVPAAELALLWKLLLRIARVQLLLETPSLLGARSSSINTGPYGETMGVASARISQASAGQGKSKRRKKRRKKRGVATGSRMHAPAAAAARLNTNASQPTPVRTDGRRAPRHELADFSSAGGQSGDGEPAMPGELVPVGGAERPSASAIIQGFVPGVVAELRASGRAREVAREARVALARWMSDDGWSGGTASRTDSRLVVWGHPRSAYMFRAQMPIAATPAKVLALWCNDEARLDWDSSLKDYRALGSVDEDVDLVWMEWALPWPVGSRDFVALRSHEPLEGGACMCTIVSVNVPAKDSKISFSAVRAQLAMYGLHLAPSVDDPTTSVATLMCVPDLGEHPPQAIVPLFRPDGALPGVLTSLAQFVDSGTVVPRTTLSAMTPFFSYTEAVVTPDKRVGGAEAGSVSFERAAPPSVNGTRAAPAKYAELANEALRRMRQVVDETPWSQDVSTDVDGRNEVFRGHHGELACVRSVATTSVGIDEVERVLTQPQARLAWDTGATGMHELRHFADSMSVMWMERRMPWPASSRDFVFLQAVLAAKHGSAARAVVLASLDEDFTLPEAYASDLPDRVRGKFLPGGGFLLEPLGSGGGDGTRITVVSAVDLNFKGKQGRQWSGKIPNPSLAALVARHVEGE</sequence>
<evidence type="ECO:0000256" key="1">
    <source>
        <dbReference type="SAM" id="MobiDB-lite"/>
    </source>
</evidence>
<dbReference type="RefSeq" id="XP_013754521.1">
    <property type="nucleotide sequence ID" value="XM_013899067.1"/>
</dbReference>
<feature type="transmembrane region" description="Helical" evidence="2">
    <location>
        <begin position="20"/>
        <end position="44"/>
    </location>
</feature>
<feature type="compositionally biased region" description="Basic and acidic residues" evidence="1">
    <location>
        <begin position="249"/>
        <end position="260"/>
    </location>
</feature>
<dbReference type="PROSITE" id="PS50848">
    <property type="entry name" value="START"/>
    <property type="match status" value="2"/>
</dbReference>
<reference evidence="4 5" key="1">
    <citation type="submission" date="2010-05" db="EMBL/GenBank/DDBJ databases">
        <title>The Genome Sequence of Thecamonas trahens ATCC 50062.</title>
        <authorList>
            <consortium name="The Broad Institute Genome Sequencing Platform"/>
            <person name="Russ C."/>
            <person name="Cuomo C."/>
            <person name="Shea T."/>
            <person name="Young S.K."/>
            <person name="Zeng Q."/>
            <person name="Koehrsen M."/>
            <person name="Haas B."/>
            <person name="Borodovsky M."/>
            <person name="Guigo R."/>
            <person name="Alvarado L."/>
            <person name="Berlin A."/>
            <person name="Bochicchio J."/>
            <person name="Borenstein D."/>
            <person name="Chapman S."/>
            <person name="Chen Z."/>
            <person name="Freedman E."/>
            <person name="Gellesch M."/>
            <person name="Goldberg J."/>
            <person name="Griggs A."/>
            <person name="Gujja S."/>
            <person name="Heilman E."/>
            <person name="Heiman D."/>
            <person name="Hepburn T."/>
            <person name="Howarth C."/>
            <person name="Jen D."/>
            <person name="Larson L."/>
            <person name="Mehta T."/>
            <person name="Park D."/>
            <person name="Pearson M."/>
            <person name="Roberts A."/>
            <person name="Saif S."/>
            <person name="Shenoy N."/>
            <person name="Sisk P."/>
            <person name="Stolte C."/>
            <person name="Sykes S."/>
            <person name="Thomson T."/>
            <person name="Walk T."/>
            <person name="White J."/>
            <person name="Yandava C."/>
            <person name="Burger G."/>
            <person name="Gray M.W."/>
            <person name="Holland P.W.H."/>
            <person name="King N."/>
            <person name="Lang F.B.F."/>
            <person name="Roger A.J."/>
            <person name="Ruiz-Trillo I."/>
            <person name="Lander E."/>
            <person name="Nusbaum C."/>
        </authorList>
    </citation>
    <scope>NUCLEOTIDE SEQUENCE [LARGE SCALE GENOMIC DNA]</scope>
    <source>
        <strain evidence="4 5">ATCC 50062</strain>
    </source>
</reference>
<organism evidence="4 5">
    <name type="scientific">Thecamonas trahens ATCC 50062</name>
    <dbReference type="NCBI Taxonomy" id="461836"/>
    <lineage>
        <taxon>Eukaryota</taxon>
        <taxon>Apusozoa</taxon>
        <taxon>Apusomonadida</taxon>
        <taxon>Apusomonadidae</taxon>
        <taxon>Thecamonas</taxon>
    </lineage>
</organism>
<dbReference type="GO" id="GO:0008289">
    <property type="term" value="F:lipid binding"/>
    <property type="evidence" value="ECO:0007669"/>
    <property type="project" value="InterPro"/>
</dbReference>
<evidence type="ECO:0000256" key="2">
    <source>
        <dbReference type="SAM" id="Phobius"/>
    </source>
</evidence>
<dbReference type="PANTHER" id="PTHR19308:SF14">
    <property type="entry name" value="START DOMAIN-CONTAINING PROTEIN"/>
    <property type="match status" value="1"/>
</dbReference>
<dbReference type="GeneID" id="25567365"/>
<keyword evidence="2" id="KW-0812">Transmembrane</keyword>
<dbReference type="AlphaFoldDB" id="A0A0L0DLS3"/>
<dbReference type="SUPFAM" id="SSF55961">
    <property type="entry name" value="Bet v1-like"/>
    <property type="match status" value="2"/>
</dbReference>
<evidence type="ECO:0000313" key="5">
    <source>
        <dbReference type="Proteomes" id="UP000054408"/>
    </source>
</evidence>
<keyword evidence="2" id="KW-0472">Membrane</keyword>
<dbReference type="GO" id="GO:0005737">
    <property type="term" value="C:cytoplasm"/>
    <property type="evidence" value="ECO:0007669"/>
    <property type="project" value="UniProtKB-ARBA"/>
</dbReference>
<dbReference type="Proteomes" id="UP000054408">
    <property type="component" value="Unassembled WGS sequence"/>
</dbReference>
<dbReference type="InterPro" id="IPR051213">
    <property type="entry name" value="START_lipid_transfer"/>
</dbReference>
<protein>
    <recommendedName>
        <fullName evidence="3">START domain-containing protein</fullName>
    </recommendedName>
</protein>
<dbReference type="EMBL" id="GL349480">
    <property type="protein sequence ID" value="KNC53257.1"/>
    <property type="molecule type" value="Genomic_DNA"/>
</dbReference>
<feature type="domain" description="START" evidence="3">
    <location>
        <begin position="308"/>
        <end position="492"/>
    </location>
</feature>
<feature type="domain" description="START" evidence="3">
    <location>
        <begin position="587"/>
        <end position="781"/>
    </location>
</feature>
<dbReference type="PANTHER" id="PTHR19308">
    <property type="entry name" value="PHOSPHATIDYLCHOLINE TRANSFER PROTEIN"/>
    <property type="match status" value="1"/>
</dbReference>
<feature type="compositionally biased region" description="Polar residues" evidence="1">
    <location>
        <begin position="237"/>
        <end position="246"/>
    </location>
</feature>
<dbReference type="InterPro" id="IPR023393">
    <property type="entry name" value="START-like_dom_sf"/>
</dbReference>
<dbReference type="InterPro" id="IPR002913">
    <property type="entry name" value="START_lipid-bd_dom"/>
</dbReference>